<dbReference type="Pfam" id="PF00441">
    <property type="entry name" value="Acyl-CoA_dh_1"/>
    <property type="match status" value="1"/>
</dbReference>
<comment type="cofactor">
    <cofactor evidence="1 6">
        <name>FAD</name>
        <dbReference type="ChEBI" id="CHEBI:57692"/>
    </cofactor>
</comment>
<sequence length="417" mass="47309">MSFPDVIPQLANDLSQLFVKTERHEQLLHQAALLAEQFRQNMRQIDEEAMFPFEHFNRLKETNYLSLTVPNQFGGQELSLYELILIQERLSQGDASTGLCAGWHLGLVYDIRERNTWNRRTFEWLCREIVERKAVINRLATEEATGSPTRGGKPVTTAVKRDGKWILTGRKSFASMAEALDYSLVTATIADTGKVGFFLVDHRLDGIRIEQTWNMIAMRGTRSDDVIFDHVELPQDALVELDQLEFVKGGGSRAWLLHIPACYLGTAIAARNYAISFALHYQPNSVSEPIIHLSHVRQKIAQMDMELFQARHFLYFVAERWDTLPEKRPFMDRELAAAKYIALNSANRVVDLAMRIVGAKSLQLSNPLQQYYRDVRAGLHNPPMEDAVLELFASQAISNGTTTAKKANTNPHPSPTI</sequence>
<dbReference type="InterPro" id="IPR013786">
    <property type="entry name" value="AcylCoA_DH/ox_N"/>
</dbReference>
<dbReference type="GO" id="GO:0050660">
    <property type="term" value="F:flavin adenine dinucleotide binding"/>
    <property type="evidence" value="ECO:0007669"/>
    <property type="project" value="InterPro"/>
</dbReference>
<protein>
    <submittedName>
        <fullName evidence="10">Acyl-CoA dehydrogenase</fullName>
    </submittedName>
</protein>
<evidence type="ECO:0000313" key="10">
    <source>
        <dbReference type="EMBL" id="AJG38048.1"/>
    </source>
</evidence>
<evidence type="ECO:0000256" key="5">
    <source>
        <dbReference type="ARBA" id="ARBA00023002"/>
    </source>
</evidence>
<feature type="domain" description="Acyl-CoA oxidase/dehydrogenase middle" evidence="8">
    <location>
        <begin position="140"/>
        <end position="231"/>
    </location>
</feature>
<dbReference type="Pfam" id="PF02770">
    <property type="entry name" value="Acyl-CoA_dh_M"/>
    <property type="match status" value="1"/>
</dbReference>
<keyword evidence="5 6" id="KW-0560">Oxidoreductase</keyword>
<dbReference type="CDD" id="cd00567">
    <property type="entry name" value="ACAD"/>
    <property type="match status" value="1"/>
</dbReference>
<evidence type="ECO:0000256" key="2">
    <source>
        <dbReference type="ARBA" id="ARBA00009347"/>
    </source>
</evidence>
<evidence type="ECO:0000256" key="6">
    <source>
        <dbReference type="RuleBase" id="RU362125"/>
    </source>
</evidence>
<dbReference type="Pfam" id="PF02771">
    <property type="entry name" value="Acyl-CoA_dh_N"/>
    <property type="match status" value="1"/>
</dbReference>
<proteinExistence type="inferred from homology"/>
<keyword evidence="4 6" id="KW-0274">FAD</keyword>
<evidence type="ECO:0000256" key="4">
    <source>
        <dbReference type="ARBA" id="ARBA00022827"/>
    </source>
</evidence>
<evidence type="ECO:0000259" key="9">
    <source>
        <dbReference type="Pfam" id="PF02771"/>
    </source>
</evidence>
<evidence type="ECO:0000256" key="3">
    <source>
        <dbReference type="ARBA" id="ARBA00022630"/>
    </source>
</evidence>
<dbReference type="InterPro" id="IPR006091">
    <property type="entry name" value="Acyl-CoA_Oxase/DH_mid-dom"/>
</dbReference>
<dbReference type="SUPFAM" id="SSF47203">
    <property type="entry name" value="Acyl-CoA dehydrogenase C-terminal domain-like"/>
    <property type="match status" value="1"/>
</dbReference>
<dbReference type="InterPro" id="IPR009075">
    <property type="entry name" value="AcylCo_DH/oxidase_C"/>
</dbReference>
<dbReference type="InterPro" id="IPR037069">
    <property type="entry name" value="AcylCoA_DH/ox_N_sf"/>
</dbReference>
<dbReference type="SUPFAM" id="SSF56645">
    <property type="entry name" value="Acyl-CoA dehydrogenase NM domain-like"/>
    <property type="match status" value="1"/>
</dbReference>
<accession>A0A0B5KNJ0</accession>
<dbReference type="InterPro" id="IPR036250">
    <property type="entry name" value="AcylCo_DH-like_C"/>
</dbReference>
<dbReference type="PANTHER" id="PTHR43884">
    <property type="entry name" value="ACYL-COA DEHYDROGENASE"/>
    <property type="match status" value="1"/>
</dbReference>
<evidence type="ECO:0000256" key="1">
    <source>
        <dbReference type="ARBA" id="ARBA00001974"/>
    </source>
</evidence>
<dbReference type="Gene3D" id="1.10.540.10">
    <property type="entry name" value="Acyl-CoA dehydrogenase/oxidase, N-terminal domain"/>
    <property type="match status" value="1"/>
</dbReference>
<dbReference type="GO" id="GO:0003995">
    <property type="term" value="F:acyl-CoA dehydrogenase activity"/>
    <property type="evidence" value="ECO:0007669"/>
    <property type="project" value="TreeGrafter"/>
</dbReference>
<feature type="domain" description="Acyl-CoA dehydrogenase/oxidase C-terminal" evidence="7">
    <location>
        <begin position="264"/>
        <end position="377"/>
    </location>
</feature>
<reference evidence="10" key="1">
    <citation type="journal article" date="2015" name="Environ. Microbiol.">
        <title>Pressure adaptation is linked to thermal adaptation in salt-saturated marine habitats.</title>
        <authorList>
            <consortium name="The MAMBA Consortium"/>
            <person name="Alcaide M."/>
            <person name="Stogios P.J."/>
            <person name="Lafraya A."/>
            <person name="Tchigvintsev A."/>
            <person name="Flick R."/>
            <person name="Bargiela R."/>
            <person name="Chernikova T.N."/>
            <person name="Reva O.N."/>
            <person name="Hai T."/>
            <person name="Leggewie C.C."/>
            <person name="Katzke N."/>
            <person name="La Cono V."/>
            <person name="Matesanz R."/>
            <person name="Jebbar M."/>
            <person name="Jaeger K.E."/>
            <person name="Yakimov M.M."/>
            <person name="Yakunin A.F."/>
            <person name="Golyshin P.N."/>
            <person name="Golyshina O.V."/>
            <person name="Savchenko A."/>
            <person name="Ferrer M."/>
        </authorList>
    </citation>
    <scope>NUCLEOTIDE SEQUENCE</scope>
</reference>
<keyword evidence="3 6" id="KW-0285">Flavoprotein</keyword>
<organism evidence="10">
    <name type="scientific">Geobacillus sp. enrichment culture clone fosmid MGS-MG1</name>
    <dbReference type="NCBI Taxonomy" id="1549354"/>
    <lineage>
        <taxon>Bacteria</taxon>
        <taxon>Bacillati</taxon>
        <taxon>Bacillota</taxon>
        <taxon>Bacilli</taxon>
        <taxon>Bacillales</taxon>
        <taxon>Anoxybacillaceae</taxon>
        <taxon>Geobacillus</taxon>
        <taxon>environmental samples</taxon>
    </lineage>
</organism>
<dbReference type="Gene3D" id="2.40.110.10">
    <property type="entry name" value="Butyryl-CoA Dehydrogenase, subunit A, domain 2"/>
    <property type="match status" value="1"/>
</dbReference>
<dbReference type="PIRSF" id="PIRSF016578">
    <property type="entry name" value="HsaA"/>
    <property type="match status" value="1"/>
</dbReference>
<feature type="domain" description="Acyl-CoA dehydrogenase/oxidase N-terminal" evidence="9">
    <location>
        <begin position="21"/>
        <end position="109"/>
    </location>
</feature>
<evidence type="ECO:0000259" key="7">
    <source>
        <dbReference type="Pfam" id="PF00441"/>
    </source>
</evidence>
<dbReference type="EMBL" id="KF831418">
    <property type="protein sequence ID" value="AJG38048.1"/>
    <property type="molecule type" value="Genomic_DNA"/>
</dbReference>
<evidence type="ECO:0000259" key="8">
    <source>
        <dbReference type="Pfam" id="PF02770"/>
    </source>
</evidence>
<dbReference type="PANTHER" id="PTHR43884:SF25">
    <property type="entry name" value="ACYL-COA DEHYDROGENASE YDBM-RELATED"/>
    <property type="match status" value="1"/>
</dbReference>
<dbReference type="AlphaFoldDB" id="A0A0B5KNJ0"/>
<dbReference type="InterPro" id="IPR009100">
    <property type="entry name" value="AcylCoA_DH/oxidase_NM_dom_sf"/>
</dbReference>
<dbReference type="InterPro" id="IPR046373">
    <property type="entry name" value="Acyl-CoA_Oxase/DH_mid-dom_sf"/>
</dbReference>
<name>A0A0B5KNJ0_9BACL</name>
<dbReference type="Gene3D" id="1.20.140.10">
    <property type="entry name" value="Butyryl-CoA Dehydrogenase, subunit A, domain 3"/>
    <property type="match status" value="1"/>
</dbReference>
<comment type="similarity">
    <text evidence="2 6">Belongs to the acyl-CoA dehydrogenase family.</text>
</comment>